<proteinExistence type="predicted"/>
<evidence type="ECO:0000313" key="2">
    <source>
        <dbReference type="EMBL" id="GHP02335.1"/>
    </source>
</evidence>
<dbReference type="AlphaFoldDB" id="A0A830H5I7"/>
<gene>
    <name evidence="2" type="ORF">PPROV_000109200</name>
</gene>
<dbReference type="Proteomes" id="UP000660262">
    <property type="component" value="Unassembled WGS sequence"/>
</dbReference>
<feature type="compositionally biased region" description="Pro residues" evidence="1">
    <location>
        <begin position="181"/>
        <end position="190"/>
    </location>
</feature>
<evidence type="ECO:0000313" key="3">
    <source>
        <dbReference type="Proteomes" id="UP000660262"/>
    </source>
</evidence>
<feature type="region of interest" description="Disordered" evidence="1">
    <location>
        <begin position="1"/>
        <end position="80"/>
    </location>
</feature>
<keyword evidence="3" id="KW-1185">Reference proteome</keyword>
<organism evidence="2 3">
    <name type="scientific">Pycnococcus provasolii</name>
    <dbReference type="NCBI Taxonomy" id="41880"/>
    <lineage>
        <taxon>Eukaryota</taxon>
        <taxon>Viridiplantae</taxon>
        <taxon>Chlorophyta</taxon>
        <taxon>Pseudoscourfieldiophyceae</taxon>
        <taxon>Pseudoscourfieldiales</taxon>
        <taxon>Pycnococcaceae</taxon>
        <taxon>Pycnococcus</taxon>
    </lineage>
</organism>
<feature type="region of interest" description="Disordered" evidence="1">
    <location>
        <begin position="127"/>
        <end position="190"/>
    </location>
</feature>
<dbReference type="EMBL" id="BNJQ01000003">
    <property type="protein sequence ID" value="GHP02335.1"/>
    <property type="molecule type" value="Genomic_DNA"/>
</dbReference>
<feature type="compositionally biased region" description="Low complexity" evidence="1">
    <location>
        <begin position="146"/>
        <end position="157"/>
    </location>
</feature>
<sequence length="190" mass="20514">MLWPPKRPAQPGDQQQEEEEGESADTLGEMPPSTLKAVPSSSSRRSEATTYVSVPSSRLDSPVIRPGHVPRSVSSPMRNLSTRVSLASTFVRRARTDSLRYRVDDEETNERVASMLEHIAAEEKALTGVSLTPNRRYGDSDDDGSGAESTGTSSFASLEESSGTPFPPVPGRSSSAEPDDAPPPPFEKRD</sequence>
<comment type="caution">
    <text evidence="2">The sequence shown here is derived from an EMBL/GenBank/DDBJ whole genome shotgun (WGS) entry which is preliminary data.</text>
</comment>
<protein>
    <submittedName>
        <fullName evidence="2">Uncharacterized protein</fullName>
    </submittedName>
</protein>
<name>A0A830H5I7_9CHLO</name>
<reference evidence="2" key="1">
    <citation type="submission" date="2020-10" db="EMBL/GenBank/DDBJ databases">
        <title>Unveiling of a novel bifunctional photoreceptor, Dualchrome1, isolated from a cosmopolitan green alga.</title>
        <authorList>
            <person name="Suzuki S."/>
            <person name="Kawachi M."/>
        </authorList>
    </citation>
    <scope>NUCLEOTIDE SEQUENCE</scope>
    <source>
        <strain evidence="2">NIES 2893</strain>
    </source>
</reference>
<accession>A0A830H5I7</accession>
<evidence type="ECO:0000256" key="1">
    <source>
        <dbReference type="SAM" id="MobiDB-lite"/>
    </source>
</evidence>
<feature type="compositionally biased region" description="Polar residues" evidence="1">
    <location>
        <begin position="39"/>
        <end position="59"/>
    </location>
</feature>